<gene>
    <name evidence="1" type="ORF">SNEC2469_LOCUS30282</name>
</gene>
<keyword evidence="2" id="KW-1185">Reference proteome</keyword>
<evidence type="ECO:0000313" key="2">
    <source>
        <dbReference type="Proteomes" id="UP000601435"/>
    </source>
</evidence>
<dbReference type="EMBL" id="CAJNJA010070217">
    <property type="protein sequence ID" value="CAE7900223.1"/>
    <property type="molecule type" value="Genomic_DNA"/>
</dbReference>
<comment type="caution">
    <text evidence="1">The sequence shown here is derived from an EMBL/GenBank/DDBJ whole genome shotgun (WGS) entry which is preliminary data.</text>
</comment>
<organism evidence="1 2">
    <name type="scientific">Symbiodinium necroappetens</name>
    <dbReference type="NCBI Taxonomy" id="1628268"/>
    <lineage>
        <taxon>Eukaryota</taxon>
        <taxon>Sar</taxon>
        <taxon>Alveolata</taxon>
        <taxon>Dinophyceae</taxon>
        <taxon>Suessiales</taxon>
        <taxon>Symbiodiniaceae</taxon>
        <taxon>Symbiodinium</taxon>
    </lineage>
</organism>
<proteinExistence type="predicted"/>
<reference evidence="1" key="1">
    <citation type="submission" date="2021-02" db="EMBL/GenBank/DDBJ databases">
        <authorList>
            <person name="Dougan E. K."/>
            <person name="Rhodes N."/>
            <person name="Thang M."/>
            <person name="Chan C."/>
        </authorList>
    </citation>
    <scope>NUCLEOTIDE SEQUENCE</scope>
</reference>
<feature type="non-terminal residue" evidence="1">
    <location>
        <position position="1"/>
    </location>
</feature>
<dbReference type="OrthoDB" id="447138at2759"/>
<evidence type="ECO:0000313" key="1">
    <source>
        <dbReference type="EMBL" id="CAE7900223.1"/>
    </source>
</evidence>
<dbReference type="Proteomes" id="UP000601435">
    <property type="component" value="Unassembled WGS sequence"/>
</dbReference>
<dbReference type="AlphaFoldDB" id="A0A813BGV0"/>
<sequence>MTIAQRQGESEAEKRARMFHFVSSFAGTEILTGAGTRLWCSYSRTPEERAIAGHASLIKRVVASFDETVAKESLDMEYKTGTCWGPDGMLGSVRLPVPPKHDHAGIVVDKDSVHKQWIDVGLLAKLLGRRKPHDGTSPVGWPFNSGSASVEQSGFQFDFFGWNVGGCDVKDLAAAIISGSKAPLDRDSLVTLQELPRGSAGWSSEKQGTLEIVSHRSDVAWRATGIAFYRDVWSVLQRFSTIRGTWFKLKHLQTGGLVWVGSAHFNPGCTHTQYEKEVSDFLAKAPGGNVPVLCQCDANAAIKWVRDDGKSEPAGLDGKANEILGQLTSKGLGLVPPG</sequence>
<accession>A0A813BGV0</accession>
<name>A0A813BGV0_9DINO</name>
<protein>
    <submittedName>
        <fullName evidence="1">Uncharacterized protein</fullName>
    </submittedName>
</protein>